<evidence type="ECO:0000256" key="5">
    <source>
        <dbReference type="ARBA" id="ARBA00004522"/>
    </source>
</evidence>
<dbReference type="SFLD" id="SFLDS00029">
    <property type="entry name" value="Radical_SAM"/>
    <property type="match status" value="1"/>
</dbReference>
<keyword evidence="10" id="KW-0399">Innate immunity</keyword>
<dbReference type="InterPro" id="IPR027417">
    <property type="entry name" value="P-loop_NTPase"/>
</dbReference>
<keyword evidence="14 30" id="KW-0547">Nucleotide-binding</keyword>
<comment type="cofactor">
    <cofactor evidence="1">
        <name>[4Fe-4S] cluster</name>
        <dbReference type="ChEBI" id="CHEBI:49883"/>
    </cofactor>
</comment>
<evidence type="ECO:0000256" key="31">
    <source>
        <dbReference type="PIRSR" id="PIRSR606689-2"/>
    </source>
</evidence>
<keyword evidence="12" id="KW-0519">Myristate</keyword>
<keyword evidence="15" id="KW-0970">Cilium biogenesis/degradation</keyword>
<dbReference type="PANTHER" id="PTHR21339">
    <property type="entry name" value="RADICAL S-ADENOSYL METHIONINE DOMAIN-CONTAINING PROTEIN 2"/>
    <property type="match status" value="1"/>
</dbReference>
<dbReference type="GO" id="GO:0003924">
    <property type="term" value="F:GTPase activity"/>
    <property type="evidence" value="ECO:0007669"/>
    <property type="project" value="InterPro"/>
</dbReference>
<evidence type="ECO:0000256" key="3">
    <source>
        <dbReference type="ARBA" id="ARBA00004397"/>
    </source>
</evidence>
<dbReference type="AlphaFoldDB" id="A0AA35W496"/>
<dbReference type="InterPro" id="IPR006689">
    <property type="entry name" value="Small_GTPase_ARF/SAR"/>
</dbReference>
<evidence type="ECO:0000256" key="30">
    <source>
        <dbReference type="PIRSR" id="PIRSR606689-1"/>
    </source>
</evidence>
<keyword evidence="22" id="KW-0472">Membrane</keyword>
<keyword evidence="19" id="KW-0411">Iron-sulfur</keyword>
<feature type="binding site" evidence="31">
    <location>
        <position position="31"/>
    </location>
    <ligand>
        <name>Mg(2+)</name>
        <dbReference type="ChEBI" id="CHEBI:18420"/>
    </ligand>
</feature>
<keyword evidence="23" id="KW-0206">Cytoskeleton</keyword>
<dbReference type="InterPro" id="IPR051196">
    <property type="entry name" value="RSAD2/Viperin_antiviral"/>
</dbReference>
<evidence type="ECO:0000256" key="25">
    <source>
        <dbReference type="ARBA" id="ARBA00023288"/>
    </source>
</evidence>
<dbReference type="GO" id="GO:0005930">
    <property type="term" value="C:axoneme"/>
    <property type="evidence" value="ECO:0007669"/>
    <property type="project" value="UniProtKB-SubCell"/>
</dbReference>
<dbReference type="InterPro" id="IPR005225">
    <property type="entry name" value="Small_GTP-bd"/>
</dbReference>
<evidence type="ECO:0000256" key="20">
    <source>
        <dbReference type="ARBA" id="ARBA00023118"/>
    </source>
</evidence>
<dbReference type="CDD" id="cd01335">
    <property type="entry name" value="Radical_SAM"/>
    <property type="match status" value="1"/>
</dbReference>
<evidence type="ECO:0000313" key="34">
    <source>
        <dbReference type="Proteomes" id="UP001174909"/>
    </source>
</evidence>
<dbReference type="GO" id="GO:0005525">
    <property type="term" value="F:GTP binding"/>
    <property type="evidence" value="ECO:0007669"/>
    <property type="project" value="UniProtKB-KW"/>
</dbReference>
<dbReference type="GO" id="GO:0005789">
    <property type="term" value="C:endoplasmic reticulum membrane"/>
    <property type="evidence" value="ECO:0007669"/>
    <property type="project" value="UniProtKB-SubCell"/>
</dbReference>
<dbReference type="Gene3D" id="3.40.50.300">
    <property type="entry name" value="P-loop containing nucleotide triphosphate hydrolases"/>
    <property type="match status" value="1"/>
</dbReference>
<dbReference type="PROSITE" id="PS51419">
    <property type="entry name" value="RAB"/>
    <property type="match status" value="1"/>
</dbReference>
<dbReference type="FunFam" id="3.40.50.300:FF:000457">
    <property type="entry name" value="ADP-ribosylation factor-like protein 6"/>
    <property type="match status" value="1"/>
</dbReference>
<dbReference type="InterPro" id="IPR058240">
    <property type="entry name" value="rSAM_sf"/>
</dbReference>
<evidence type="ECO:0000256" key="13">
    <source>
        <dbReference type="ARBA" id="ARBA00022723"/>
    </source>
</evidence>
<evidence type="ECO:0000256" key="6">
    <source>
        <dbReference type="ARBA" id="ARBA00019766"/>
    </source>
</evidence>
<dbReference type="PRINTS" id="PR00328">
    <property type="entry name" value="SAR1GTPBP"/>
</dbReference>
<dbReference type="SUPFAM" id="SSF52540">
    <property type="entry name" value="P-loop containing nucleoside triphosphate hydrolases"/>
    <property type="match status" value="1"/>
</dbReference>
<evidence type="ECO:0000313" key="33">
    <source>
        <dbReference type="EMBL" id="CAI8006894.1"/>
    </source>
</evidence>
<dbReference type="SMART" id="SM00178">
    <property type="entry name" value="SAR"/>
    <property type="match status" value="1"/>
</dbReference>
<dbReference type="Pfam" id="PF04055">
    <property type="entry name" value="Radical_SAM"/>
    <property type="match status" value="1"/>
</dbReference>
<proteinExistence type="inferred from homology"/>
<evidence type="ECO:0000256" key="4">
    <source>
        <dbReference type="ARBA" id="ARBA00004430"/>
    </source>
</evidence>
<evidence type="ECO:0000256" key="22">
    <source>
        <dbReference type="ARBA" id="ARBA00023136"/>
    </source>
</evidence>
<dbReference type="Proteomes" id="UP001174909">
    <property type="component" value="Unassembled WGS sequence"/>
</dbReference>
<dbReference type="PROSITE" id="PS51918">
    <property type="entry name" value="RADICAL_SAM"/>
    <property type="match status" value="1"/>
</dbReference>
<keyword evidence="21 30" id="KW-0342">GTP-binding</keyword>
<dbReference type="InterPro" id="IPR013785">
    <property type="entry name" value="Aldolase_TIM"/>
</dbReference>
<reference evidence="33" key="1">
    <citation type="submission" date="2023-03" db="EMBL/GenBank/DDBJ databases">
        <authorList>
            <person name="Steffen K."/>
            <person name="Cardenas P."/>
        </authorList>
    </citation>
    <scope>NUCLEOTIDE SEQUENCE</scope>
</reference>
<dbReference type="GO" id="GO:0046872">
    <property type="term" value="F:metal ion binding"/>
    <property type="evidence" value="ECO:0007669"/>
    <property type="project" value="UniProtKB-KW"/>
</dbReference>
<evidence type="ECO:0000256" key="15">
    <source>
        <dbReference type="ARBA" id="ARBA00022794"/>
    </source>
</evidence>
<keyword evidence="20" id="KW-0051">Antiviral defense</keyword>
<dbReference type="SUPFAM" id="SSF102114">
    <property type="entry name" value="Radical SAM enzymes"/>
    <property type="match status" value="1"/>
</dbReference>
<dbReference type="GO" id="GO:0051539">
    <property type="term" value="F:4 iron, 4 sulfur cluster binding"/>
    <property type="evidence" value="ECO:0007669"/>
    <property type="project" value="UniProtKB-KW"/>
</dbReference>
<evidence type="ECO:0000256" key="26">
    <source>
        <dbReference type="ARBA" id="ARBA00035008"/>
    </source>
</evidence>
<comment type="similarity">
    <text evidence="26">Belongs to the radical SAM superfamily. RSAD2 family.</text>
</comment>
<evidence type="ECO:0000256" key="14">
    <source>
        <dbReference type="ARBA" id="ARBA00022741"/>
    </source>
</evidence>
<evidence type="ECO:0000256" key="29">
    <source>
        <dbReference type="ARBA" id="ARBA00035042"/>
    </source>
</evidence>
<dbReference type="SMART" id="SM00729">
    <property type="entry name" value="Elp3"/>
    <property type="match status" value="1"/>
</dbReference>
<keyword evidence="34" id="KW-1185">Reference proteome</keyword>
<evidence type="ECO:0000256" key="21">
    <source>
        <dbReference type="ARBA" id="ARBA00023134"/>
    </source>
</evidence>
<protein>
    <recommendedName>
        <fullName evidence="6">ADP-ribosylation factor-like protein 6</fullName>
    </recommendedName>
    <alternativeName>
        <fullName evidence="28">Radical S-adenosyl methionine domain-containing protein 2</fullName>
    </alternativeName>
    <alternativeName>
        <fullName evidence="27">S-adenosylmethionine-dependent nucleotide dehydratase RSAD2</fullName>
    </alternativeName>
    <alternativeName>
        <fullName evidence="29">Virus inhibitory protein, endoplasmic reticulum-associated, interferon-inducible</fullName>
    </alternativeName>
</protein>
<dbReference type="GO" id="GO:0051607">
    <property type="term" value="P:defense response to virus"/>
    <property type="evidence" value="ECO:0007669"/>
    <property type="project" value="UniProtKB-KW"/>
</dbReference>
<evidence type="ECO:0000259" key="32">
    <source>
        <dbReference type="PROSITE" id="PS51918"/>
    </source>
</evidence>
<dbReference type="PROSITE" id="PS51417">
    <property type="entry name" value="ARF"/>
    <property type="match status" value="1"/>
</dbReference>
<evidence type="ECO:0000256" key="23">
    <source>
        <dbReference type="ARBA" id="ARBA00023212"/>
    </source>
</evidence>
<dbReference type="NCBIfam" id="NF038283">
    <property type="entry name" value="viperin_w_prok"/>
    <property type="match status" value="1"/>
</dbReference>
<feature type="binding site" evidence="31">
    <location>
        <position position="50"/>
    </location>
    <ligand>
        <name>Mg(2+)</name>
        <dbReference type="ChEBI" id="CHEBI:18420"/>
    </ligand>
</feature>
<keyword evidence="9" id="KW-0963">Cytoplasm</keyword>
<dbReference type="SFLD" id="SFLDG01088">
    <property type="entry name" value="antiviral_proteins"/>
    <property type="match status" value="1"/>
</dbReference>
<feature type="binding site" evidence="30">
    <location>
        <position position="72"/>
    </location>
    <ligand>
        <name>GTP</name>
        <dbReference type="ChEBI" id="CHEBI:37565"/>
    </ligand>
</feature>
<keyword evidence="18" id="KW-0408">Iron</keyword>
<evidence type="ECO:0000256" key="12">
    <source>
        <dbReference type="ARBA" id="ARBA00022707"/>
    </source>
</evidence>
<evidence type="ECO:0000256" key="24">
    <source>
        <dbReference type="ARBA" id="ARBA00023273"/>
    </source>
</evidence>
<keyword evidence="25" id="KW-0449">Lipoprotein</keyword>
<evidence type="ECO:0000256" key="10">
    <source>
        <dbReference type="ARBA" id="ARBA00022588"/>
    </source>
</evidence>
<dbReference type="InterPro" id="IPR026372">
    <property type="entry name" value="RSAD2"/>
</dbReference>
<keyword evidence="17" id="KW-0391">Immunity</keyword>
<evidence type="ECO:0000256" key="2">
    <source>
        <dbReference type="ARBA" id="ARBA00004120"/>
    </source>
</evidence>
<gene>
    <name evidence="33" type="ORF">GBAR_LOCUS4958</name>
</gene>
<feature type="binding site" evidence="30">
    <location>
        <begin position="24"/>
        <end position="31"/>
    </location>
    <ligand>
        <name>GTP</name>
        <dbReference type="ChEBI" id="CHEBI:37565"/>
    </ligand>
</feature>
<evidence type="ECO:0000256" key="18">
    <source>
        <dbReference type="ARBA" id="ARBA00023004"/>
    </source>
</evidence>
<dbReference type="PANTHER" id="PTHR21339:SF0">
    <property type="entry name" value="S-ADENOSYLMETHIONINE-DEPENDENT NUCLEOTIDE DEHYDRATASE RSAD2"/>
    <property type="match status" value="1"/>
</dbReference>
<dbReference type="SFLD" id="SFLDF00318">
    <property type="entry name" value="Viperin"/>
    <property type="match status" value="1"/>
</dbReference>
<organism evidence="33 34">
    <name type="scientific">Geodia barretti</name>
    <name type="common">Barrett's horny sponge</name>
    <dbReference type="NCBI Taxonomy" id="519541"/>
    <lineage>
        <taxon>Eukaryota</taxon>
        <taxon>Metazoa</taxon>
        <taxon>Porifera</taxon>
        <taxon>Demospongiae</taxon>
        <taxon>Heteroscleromorpha</taxon>
        <taxon>Tetractinellida</taxon>
        <taxon>Astrophorina</taxon>
        <taxon>Geodiidae</taxon>
        <taxon>Geodia</taxon>
    </lineage>
</organism>
<evidence type="ECO:0000256" key="16">
    <source>
        <dbReference type="ARBA" id="ARBA00022824"/>
    </source>
</evidence>
<evidence type="ECO:0000256" key="27">
    <source>
        <dbReference type="ARBA" id="ARBA00035038"/>
    </source>
</evidence>
<evidence type="ECO:0000256" key="7">
    <source>
        <dbReference type="ARBA" id="ARBA00022475"/>
    </source>
</evidence>
<dbReference type="EMBL" id="CASHTH010000734">
    <property type="protein sequence ID" value="CAI8006894.1"/>
    <property type="molecule type" value="Genomic_DNA"/>
</dbReference>
<evidence type="ECO:0000256" key="11">
    <source>
        <dbReference type="ARBA" id="ARBA00022691"/>
    </source>
</evidence>
<comment type="subcellular location">
    <subcellularLocation>
        <location evidence="5">Cell projection</location>
        <location evidence="5">Cilium membrane</location>
        <topology evidence="5">Peripheral membrane protein</topology>
        <orientation evidence="5">Cytoplasmic side</orientation>
    </subcellularLocation>
    <subcellularLocation>
        <location evidence="4">Cytoplasm</location>
        <location evidence="4">Cytoskeleton</location>
        <location evidence="4">Cilium axoneme</location>
    </subcellularLocation>
    <subcellularLocation>
        <location evidence="2">Cytoplasm</location>
        <location evidence="2">Cytoskeleton</location>
        <location evidence="2">Cilium basal body</location>
    </subcellularLocation>
    <subcellularLocation>
        <location evidence="3">Endoplasmic reticulum membrane</location>
        <topology evidence="3">Peripheral membrane protein</topology>
        <orientation evidence="3">Cytoplasmic side</orientation>
    </subcellularLocation>
</comment>
<feature type="domain" description="Radical SAM core" evidence="32">
    <location>
        <begin position="203"/>
        <end position="417"/>
    </location>
</feature>
<evidence type="ECO:0000256" key="1">
    <source>
        <dbReference type="ARBA" id="ARBA00001966"/>
    </source>
</evidence>
<dbReference type="InterPro" id="IPR007197">
    <property type="entry name" value="rSAM"/>
</dbReference>
<dbReference type="Gene3D" id="3.20.20.70">
    <property type="entry name" value="Aldolase class I"/>
    <property type="match status" value="1"/>
</dbReference>
<dbReference type="NCBIfam" id="TIGR00231">
    <property type="entry name" value="small_GTP"/>
    <property type="match status" value="1"/>
</dbReference>
<keyword evidence="13 31" id="KW-0479">Metal-binding</keyword>
<evidence type="ECO:0000256" key="8">
    <source>
        <dbReference type="ARBA" id="ARBA00022485"/>
    </source>
</evidence>
<dbReference type="SMART" id="SM00177">
    <property type="entry name" value="ARF"/>
    <property type="match status" value="1"/>
</dbReference>
<keyword evidence="24" id="KW-0966">Cell projection</keyword>
<keyword evidence="31" id="KW-0460">Magnesium</keyword>
<comment type="caution">
    <text evidence="33">The sequence shown here is derived from an EMBL/GenBank/DDBJ whole genome shotgun (WGS) entry which is preliminary data.</text>
</comment>
<dbReference type="GO" id="GO:0045087">
    <property type="term" value="P:innate immune response"/>
    <property type="evidence" value="ECO:0007669"/>
    <property type="project" value="UniProtKB-KW"/>
</dbReference>
<evidence type="ECO:0000256" key="9">
    <source>
        <dbReference type="ARBA" id="ARBA00022490"/>
    </source>
</evidence>
<keyword evidence="8" id="KW-0004">4Fe-4S</keyword>
<dbReference type="GO" id="GO:0030030">
    <property type="term" value="P:cell projection organization"/>
    <property type="evidence" value="ECO:0007669"/>
    <property type="project" value="UniProtKB-KW"/>
</dbReference>
<keyword evidence="16" id="KW-0256">Endoplasmic reticulum</keyword>
<dbReference type="Pfam" id="PF00025">
    <property type="entry name" value="Arf"/>
    <property type="match status" value="1"/>
</dbReference>
<evidence type="ECO:0000256" key="19">
    <source>
        <dbReference type="ARBA" id="ARBA00023014"/>
    </source>
</evidence>
<name>A0AA35W496_GEOBA</name>
<dbReference type="SFLD" id="SFLDG01067">
    <property type="entry name" value="SPASM/twitch_domain_containing"/>
    <property type="match status" value="1"/>
</dbReference>
<sequence length="447" mass="50471">MGLLDSLATWLGLKQRQAKVICVGLDNSGKSTVINHLKPESTKAHNILPTIGFNVEVFKHESISFTVWDMSGQGRYRNLWEHYYEDIEAVIFVVDSSDKLRMPVAQEELKTLLTHSKIQDRNIPILLLANKMDIRGSLTAIQCSKAMDVDLLAKDRPYHICSTNALTGDGLEEAVQWLSAISLPQSTMSGSSVDCGDAKARGVTIPQSVNYHFTRQCNYHCGFCFHTAKTSFVLPIDEAKHGLDLLRDAGMEKINFSGGEPFVHKKGEFLGELVHYCKNTLQLPSVTIVSNGSLITEEWFRKYGESLDILAISCDSFDESTNSDIGRQQGSKNHLVSLTRVRQWCRDYKVAFKVNTVVNTYNWKEDMSQEILQLDPVRWKVFQCLLIEGENVGPEARRNAESFVITDEQFKSFLDINDNVPQLVPESNTAMRDSYLILDEYVLFLIV</sequence>
<accession>A0AA35W496</accession>
<dbReference type="SMART" id="SM00175">
    <property type="entry name" value="RAB"/>
    <property type="match status" value="1"/>
</dbReference>
<evidence type="ECO:0000256" key="28">
    <source>
        <dbReference type="ARBA" id="ARBA00035040"/>
    </source>
</evidence>
<evidence type="ECO:0000256" key="17">
    <source>
        <dbReference type="ARBA" id="ARBA00022859"/>
    </source>
</evidence>
<dbReference type="GO" id="GO:0060170">
    <property type="term" value="C:ciliary membrane"/>
    <property type="evidence" value="ECO:0007669"/>
    <property type="project" value="UniProtKB-SubCell"/>
</dbReference>
<keyword evidence="11" id="KW-0949">S-adenosyl-L-methionine</keyword>
<dbReference type="NCBIfam" id="TIGR04278">
    <property type="entry name" value="viperin"/>
    <property type="match status" value="1"/>
</dbReference>
<dbReference type="InterPro" id="IPR006638">
    <property type="entry name" value="Elp3/MiaA/NifB-like_rSAM"/>
</dbReference>
<keyword evidence="7" id="KW-1003">Cell membrane</keyword>
<feature type="binding site" evidence="30">
    <location>
        <begin position="130"/>
        <end position="133"/>
    </location>
    <ligand>
        <name>GTP</name>
        <dbReference type="ChEBI" id="CHEBI:37565"/>
    </ligand>
</feature>
<dbReference type="GO" id="GO:0005811">
    <property type="term" value="C:lipid droplet"/>
    <property type="evidence" value="ECO:0007669"/>
    <property type="project" value="InterPro"/>
</dbReference>